<proteinExistence type="predicted"/>
<keyword evidence="2" id="KW-1185">Reference proteome</keyword>
<comment type="caution">
    <text evidence="1">The sequence shown here is derived from an EMBL/GenBank/DDBJ whole genome shotgun (WGS) entry which is preliminary data.</text>
</comment>
<protein>
    <submittedName>
        <fullName evidence="1">Uncharacterized protein</fullName>
    </submittedName>
</protein>
<sequence>VDMNPSKSQKSEIESTLKIAKHSFIPPGALARGLGKSFSVLGSARVNAEKRPLVQVNLKRQNKMRGQNRCKNVARLKLGEKLHVTFYHNRVVGKHHASFARHLGILVCDHSIYPLCLHSWADIEKYKLDHLWEAIL</sequence>
<dbReference type="PANTHER" id="PTHR33499">
    <property type="entry name" value="OS12G0282400 PROTEIN-RELATED"/>
    <property type="match status" value="1"/>
</dbReference>
<name>A0ABS8WQ54_DATST</name>
<accession>A0ABS8WQ54</accession>
<reference evidence="1 2" key="1">
    <citation type="journal article" date="2021" name="BMC Genomics">
        <title>Datura genome reveals duplications of psychoactive alkaloid biosynthetic genes and high mutation rate following tissue culture.</title>
        <authorList>
            <person name="Rajewski A."/>
            <person name="Carter-House D."/>
            <person name="Stajich J."/>
            <person name="Litt A."/>
        </authorList>
    </citation>
    <scope>NUCLEOTIDE SEQUENCE [LARGE SCALE GENOMIC DNA]</scope>
    <source>
        <strain evidence="1">AR-01</strain>
    </source>
</reference>
<evidence type="ECO:0000313" key="2">
    <source>
        <dbReference type="Proteomes" id="UP000823775"/>
    </source>
</evidence>
<organism evidence="1 2">
    <name type="scientific">Datura stramonium</name>
    <name type="common">Jimsonweed</name>
    <name type="synonym">Common thornapple</name>
    <dbReference type="NCBI Taxonomy" id="4076"/>
    <lineage>
        <taxon>Eukaryota</taxon>
        <taxon>Viridiplantae</taxon>
        <taxon>Streptophyta</taxon>
        <taxon>Embryophyta</taxon>
        <taxon>Tracheophyta</taxon>
        <taxon>Spermatophyta</taxon>
        <taxon>Magnoliopsida</taxon>
        <taxon>eudicotyledons</taxon>
        <taxon>Gunneridae</taxon>
        <taxon>Pentapetalae</taxon>
        <taxon>asterids</taxon>
        <taxon>lamiids</taxon>
        <taxon>Solanales</taxon>
        <taxon>Solanaceae</taxon>
        <taxon>Solanoideae</taxon>
        <taxon>Datureae</taxon>
        <taxon>Datura</taxon>
    </lineage>
</organism>
<feature type="non-terminal residue" evidence="1">
    <location>
        <position position="1"/>
    </location>
</feature>
<evidence type="ECO:0000313" key="1">
    <source>
        <dbReference type="EMBL" id="MCE3052124.1"/>
    </source>
</evidence>
<dbReference type="Proteomes" id="UP000823775">
    <property type="component" value="Unassembled WGS sequence"/>
</dbReference>
<gene>
    <name evidence="1" type="ORF">HAX54_051632</name>
</gene>
<dbReference type="EMBL" id="JACEIK010009223">
    <property type="protein sequence ID" value="MCE3052124.1"/>
    <property type="molecule type" value="Genomic_DNA"/>
</dbReference>
<dbReference type="PANTHER" id="PTHR33499:SF35">
    <property type="entry name" value="TRANSPOSASE MUDR PLANT DOMAIN-CONTAINING PROTEIN"/>
    <property type="match status" value="1"/>
</dbReference>